<dbReference type="Ensembl" id="ENSABRT00000023692.1">
    <property type="protein sequence ID" value="ENSABRP00000016642.1"/>
    <property type="gene ID" value="ENSABRG00000014580.1"/>
</dbReference>
<dbReference type="InterPro" id="IPR013162">
    <property type="entry name" value="CD80_C2-set"/>
</dbReference>
<dbReference type="Proteomes" id="UP000694426">
    <property type="component" value="Unplaced"/>
</dbReference>
<feature type="transmembrane region" description="Helical" evidence="3">
    <location>
        <begin position="258"/>
        <end position="284"/>
    </location>
</feature>
<keyword evidence="7" id="KW-1185">Reference proteome</keyword>
<protein>
    <submittedName>
        <fullName evidence="6">Transmembrane protein 25</fullName>
    </submittedName>
</protein>
<keyword evidence="3" id="KW-0812">Transmembrane</keyword>
<evidence type="ECO:0000256" key="1">
    <source>
        <dbReference type="ARBA" id="ARBA00023157"/>
    </source>
</evidence>
<keyword evidence="3" id="KW-1133">Transmembrane helix</keyword>
<dbReference type="SUPFAM" id="SSF48726">
    <property type="entry name" value="Immunoglobulin"/>
    <property type="match status" value="1"/>
</dbReference>
<dbReference type="GeneTree" id="ENSGT01150000286907"/>
<reference evidence="6" key="1">
    <citation type="submission" date="2025-08" db="UniProtKB">
        <authorList>
            <consortium name="Ensembl"/>
        </authorList>
    </citation>
    <scope>IDENTIFICATION</scope>
</reference>
<accession>A0A8B9C9G4</accession>
<organism evidence="6 7">
    <name type="scientific">Anser brachyrhynchus</name>
    <name type="common">Pink-footed goose</name>
    <dbReference type="NCBI Taxonomy" id="132585"/>
    <lineage>
        <taxon>Eukaryota</taxon>
        <taxon>Metazoa</taxon>
        <taxon>Chordata</taxon>
        <taxon>Craniata</taxon>
        <taxon>Vertebrata</taxon>
        <taxon>Euteleostomi</taxon>
        <taxon>Archelosauria</taxon>
        <taxon>Archosauria</taxon>
        <taxon>Dinosauria</taxon>
        <taxon>Saurischia</taxon>
        <taxon>Theropoda</taxon>
        <taxon>Coelurosauria</taxon>
        <taxon>Aves</taxon>
        <taxon>Neognathae</taxon>
        <taxon>Galloanserae</taxon>
        <taxon>Anseriformes</taxon>
        <taxon>Anatidae</taxon>
        <taxon>Anserinae</taxon>
        <taxon>Anser</taxon>
    </lineage>
</organism>
<name>A0A8B9C9G4_9AVES</name>
<evidence type="ECO:0000313" key="6">
    <source>
        <dbReference type="Ensembl" id="ENSABRP00000016642.1"/>
    </source>
</evidence>
<keyword evidence="4" id="KW-0732">Signal</keyword>
<dbReference type="GO" id="GO:0005770">
    <property type="term" value="C:late endosome"/>
    <property type="evidence" value="ECO:0007669"/>
    <property type="project" value="Ensembl"/>
</dbReference>
<evidence type="ECO:0000256" key="4">
    <source>
        <dbReference type="SAM" id="SignalP"/>
    </source>
</evidence>
<evidence type="ECO:0000313" key="7">
    <source>
        <dbReference type="Proteomes" id="UP000694426"/>
    </source>
</evidence>
<feature type="domain" description="Ig-like" evidence="5">
    <location>
        <begin position="61"/>
        <end position="146"/>
    </location>
</feature>
<reference evidence="6" key="2">
    <citation type="submission" date="2025-09" db="UniProtKB">
        <authorList>
            <consortium name="Ensembl"/>
        </authorList>
    </citation>
    <scope>IDENTIFICATION</scope>
</reference>
<proteinExistence type="predicted"/>
<dbReference type="AlphaFoldDB" id="A0A8B9C9G4"/>
<feature type="region of interest" description="Disordered" evidence="2">
    <location>
        <begin position="288"/>
        <end position="337"/>
    </location>
</feature>
<sequence length="438" mass="46211">MGSLRGCPGAALAPLLLLGFPALCLAGEALAGSGTALGGGTPPPAALMCSGAPAGLREPGPTIDGRPLASCTLREKERRAFICRAPQAAPGSVLTWYLDGRRQEANCSAAGTASSTLTITARRTDRELNCSVTDPASSDTANASVLLDVQYKPEILRADARYEEVDDAGLLLVLFVLVQANPPASITWVDQDGRVVANASEFLLLDTKHYPGQANHSLHVHLGRAATNLSVSAANSLGVTTTSLLPPGLLDAHVELPLLGVAVGSALALSALLGLGSLAACLACRRAKPAPGKSQHPHHSRAEHLQTPSTCLPRENRSLPPDLRLGELTQEDRGKAPRHMDPMWAEKLLLCPLSFPTATPGDVAAKGGQQTLQNTLVLSEGVQTGEQPKKAMLRRHWPLRLSWKVVAMSFFCPAGFVPFPMAGRIYKVPSMSSDEIWL</sequence>
<evidence type="ECO:0000256" key="2">
    <source>
        <dbReference type="SAM" id="MobiDB-lite"/>
    </source>
</evidence>
<dbReference type="InterPro" id="IPR036179">
    <property type="entry name" value="Ig-like_dom_sf"/>
</dbReference>
<dbReference type="InterPro" id="IPR013783">
    <property type="entry name" value="Ig-like_fold"/>
</dbReference>
<keyword evidence="1" id="KW-1015">Disulfide bond</keyword>
<feature type="signal peptide" evidence="4">
    <location>
        <begin position="1"/>
        <end position="26"/>
    </location>
</feature>
<feature type="transmembrane region" description="Helical" evidence="3">
    <location>
        <begin position="401"/>
        <end position="421"/>
    </location>
</feature>
<keyword evidence="3" id="KW-0472">Membrane</keyword>
<dbReference type="PANTHER" id="PTHR47224:SF1">
    <property type="entry name" value="TRANSMEMBRANE PROTEIN 25"/>
    <property type="match status" value="1"/>
</dbReference>
<dbReference type="InterPro" id="IPR042864">
    <property type="entry name" value="TMEM25"/>
</dbReference>
<dbReference type="Pfam" id="PF08205">
    <property type="entry name" value="C2-set_2"/>
    <property type="match status" value="1"/>
</dbReference>
<dbReference type="GO" id="GO:0031647">
    <property type="term" value="P:regulation of protein stability"/>
    <property type="evidence" value="ECO:0007669"/>
    <property type="project" value="Ensembl"/>
</dbReference>
<dbReference type="GO" id="GO:0090394">
    <property type="term" value="P:negative regulation of excitatory postsynaptic potential"/>
    <property type="evidence" value="ECO:0007669"/>
    <property type="project" value="Ensembl"/>
</dbReference>
<gene>
    <name evidence="6" type="primary">TMEM25</name>
</gene>
<dbReference type="PANTHER" id="PTHR47224">
    <property type="entry name" value="TRANSMEMBRANE PROTEIN 25"/>
    <property type="match status" value="1"/>
</dbReference>
<dbReference type="PROSITE" id="PS50835">
    <property type="entry name" value="IG_LIKE"/>
    <property type="match status" value="1"/>
</dbReference>
<dbReference type="GO" id="GO:0005764">
    <property type="term" value="C:lysosome"/>
    <property type="evidence" value="ECO:0007669"/>
    <property type="project" value="Ensembl"/>
</dbReference>
<dbReference type="InterPro" id="IPR007110">
    <property type="entry name" value="Ig-like_dom"/>
</dbReference>
<evidence type="ECO:0000256" key="3">
    <source>
        <dbReference type="SAM" id="Phobius"/>
    </source>
</evidence>
<evidence type="ECO:0000259" key="5">
    <source>
        <dbReference type="PROSITE" id="PS50835"/>
    </source>
</evidence>
<feature type="chain" id="PRO_5034510075" evidence="4">
    <location>
        <begin position="27"/>
        <end position="438"/>
    </location>
</feature>
<dbReference type="Gene3D" id="2.60.40.10">
    <property type="entry name" value="Immunoglobulins"/>
    <property type="match status" value="1"/>
</dbReference>